<name>A0ABQ9IP72_9NEOP</name>
<dbReference type="Proteomes" id="UP001159363">
    <property type="component" value="Chromosome 1"/>
</dbReference>
<keyword evidence="3" id="KW-1185">Reference proteome</keyword>
<evidence type="ECO:0000313" key="3">
    <source>
        <dbReference type="Proteomes" id="UP001159363"/>
    </source>
</evidence>
<feature type="region of interest" description="Disordered" evidence="1">
    <location>
        <begin position="67"/>
        <end position="104"/>
    </location>
</feature>
<reference evidence="2 3" key="1">
    <citation type="submission" date="2023-02" db="EMBL/GenBank/DDBJ databases">
        <title>LHISI_Scaffold_Assembly.</title>
        <authorList>
            <person name="Stuart O.P."/>
            <person name="Cleave R."/>
            <person name="Magrath M.J.L."/>
            <person name="Mikheyev A.S."/>
        </authorList>
    </citation>
    <scope>NUCLEOTIDE SEQUENCE [LARGE SCALE GENOMIC DNA]</scope>
    <source>
        <strain evidence="2">Daus_M_001</strain>
        <tissue evidence="2">Leg muscle</tissue>
    </source>
</reference>
<dbReference type="EMBL" id="JARBHB010000001">
    <property type="protein sequence ID" value="KAJ8898131.1"/>
    <property type="molecule type" value="Genomic_DNA"/>
</dbReference>
<organism evidence="2 3">
    <name type="scientific">Dryococelus australis</name>
    <dbReference type="NCBI Taxonomy" id="614101"/>
    <lineage>
        <taxon>Eukaryota</taxon>
        <taxon>Metazoa</taxon>
        <taxon>Ecdysozoa</taxon>
        <taxon>Arthropoda</taxon>
        <taxon>Hexapoda</taxon>
        <taxon>Insecta</taxon>
        <taxon>Pterygota</taxon>
        <taxon>Neoptera</taxon>
        <taxon>Polyneoptera</taxon>
        <taxon>Phasmatodea</taxon>
        <taxon>Verophasmatodea</taxon>
        <taxon>Anareolatae</taxon>
        <taxon>Phasmatidae</taxon>
        <taxon>Eurycanthinae</taxon>
        <taxon>Dryococelus</taxon>
    </lineage>
</organism>
<evidence type="ECO:0000313" key="2">
    <source>
        <dbReference type="EMBL" id="KAJ8898131.1"/>
    </source>
</evidence>
<sequence>MVVVYMGLSGRTELHIFAGGAINDPECATIPCTVQLSTDSIFMDDNACPYRAALVSVEQAGMQGQWNRKIPEKPAKQRHHPARFSREKIRERPRRESNPVRPGSCCDKTQTVSCALRAERWYSRGTWAVLT</sequence>
<gene>
    <name evidence="2" type="ORF">PR048_003491</name>
</gene>
<evidence type="ECO:0000256" key="1">
    <source>
        <dbReference type="SAM" id="MobiDB-lite"/>
    </source>
</evidence>
<comment type="caution">
    <text evidence="2">The sequence shown here is derived from an EMBL/GenBank/DDBJ whole genome shotgun (WGS) entry which is preliminary data.</text>
</comment>
<proteinExistence type="predicted"/>
<feature type="compositionally biased region" description="Basic and acidic residues" evidence="1">
    <location>
        <begin position="84"/>
        <end position="98"/>
    </location>
</feature>
<accession>A0ABQ9IP72</accession>
<protein>
    <submittedName>
        <fullName evidence="2">Uncharacterized protein</fullName>
    </submittedName>
</protein>